<evidence type="ECO:0008006" key="4">
    <source>
        <dbReference type="Google" id="ProtNLM"/>
    </source>
</evidence>
<comment type="caution">
    <text evidence="2">The sequence shown here is derived from an EMBL/GenBank/DDBJ whole genome shotgun (WGS) entry which is preliminary data.</text>
</comment>
<dbReference type="EMBL" id="WHNX01000006">
    <property type="protein sequence ID" value="MPW25130.1"/>
    <property type="molecule type" value="Genomic_DNA"/>
</dbReference>
<keyword evidence="1" id="KW-0812">Transmembrane</keyword>
<accession>A0A6A7K6R5</accession>
<dbReference type="RefSeq" id="WP_152802319.1">
    <property type="nucleotide sequence ID" value="NZ_WHNX01000006.1"/>
</dbReference>
<sequence length="200" mass="23602">MKLSRREKLLLYALAIIVVLGLYIFYLFIPKYEEYIANSQELKENKNILIELKHLKDAGELVNQEQEVNYKKGQLDQKIPLDMKLPLVYLELLSIRDEANTKYTSMEFMLPERVSDQYEDGTYLEKVSVNIALEGNYQQIKNYLELLYSNQRKLVVDEISYRYANEKIEVNLVANVFALVKEGKEPFREYNFVDSNDTFD</sequence>
<keyword evidence="3" id="KW-1185">Reference proteome</keyword>
<dbReference type="AlphaFoldDB" id="A0A6A7K6R5"/>
<proteinExistence type="predicted"/>
<feature type="transmembrane region" description="Helical" evidence="1">
    <location>
        <begin position="9"/>
        <end position="29"/>
    </location>
</feature>
<dbReference type="Proteomes" id="UP000440004">
    <property type="component" value="Unassembled WGS sequence"/>
</dbReference>
<dbReference type="Gene3D" id="3.30.70.60">
    <property type="match status" value="1"/>
</dbReference>
<reference evidence="2 3" key="1">
    <citation type="submission" date="2019-10" db="EMBL/GenBank/DDBJ databases">
        <title>Alkalibaculum tamaniensis sp.nov., a new alkaliphilic acetogen, isolated on methoxylated aromatics from a mud volcano.</title>
        <authorList>
            <person name="Khomyakova M.A."/>
            <person name="Merkel A.Y."/>
            <person name="Bonch-Osmolovskaya E.A."/>
            <person name="Slobodkin A.I."/>
        </authorList>
    </citation>
    <scope>NUCLEOTIDE SEQUENCE [LARGE SCALE GENOMIC DNA]</scope>
    <source>
        <strain evidence="2 3">M08DMB</strain>
    </source>
</reference>
<evidence type="ECO:0000313" key="3">
    <source>
        <dbReference type="Proteomes" id="UP000440004"/>
    </source>
</evidence>
<evidence type="ECO:0000313" key="2">
    <source>
        <dbReference type="EMBL" id="MPW25130.1"/>
    </source>
</evidence>
<gene>
    <name evidence="2" type="ORF">GC105_04920</name>
</gene>
<name>A0A6A7K6R5_9FIRM</name>
<organism evidence="2 3">
    <name type="scientific">Alkalibaculum sporogenes</name>
    <dbReference type="NCBI Taxonomy" id="2655001"/>
    <lineage>
        <taxon>Bacteria</taxon>
        <taxon>Bacillati</taxon>
        <taxon>Bacillota</taxon>
        <taxon>Clostridia</taxon>
        <taxon>Eubacteriales</taxon>
        <taxon>Eubacteriaceae</taxon>
        <taxon>Alkalibaculum</taxon>
    </lineage>
</organism>
<keyword evidence="1" id="KW-0472">Membrane</keyword>
<evidence type="ECO:0000256" key="1">
    <source>
        <dbReference type="SAM" id="Phobius"/>
    </source>
</evidence>
<protein>
    <recommendedName>
        <fullName evidence="4">Pilus assembly protein PilO</fullName>
    </recommendedName>
</protein>
<dbReference type="InterPro" id="IPR014717">
    <property type="entry name" value="Transl_elong_EF1B/ribsomal_bS6"/>
</dbReference>
<keyword evidence="1" id="KW-1133">Transmembrane helix</keyword>